<keyword evidence="5" id="KW-0175">Coiled coil</keyword>
<dbReference type="PANTHER" id="PTHR14514">
    <property type="entry name" value="PKA ANCHORING PROTEIN"/>
    <property type="match status" value="1"/>
</dbReference>
<dbReference type="SUPFAM" id="SSF46966">
    <property type="entry name" value="Spectrin repeat"/>
    <property type="match status" value="2"/>
</dbReference>
<dbReference type="PaxDb" id="8022-A0A060VUW7"/>
<dbReference type="Gene3D" id="1.20.58.60">
    <property type="match status" value="1"/>
</dbReference>
<evidence type="ECO:0000256" key="1">
    <source>
        <dbReference type="ARBA" id="ARBA00004308"/>
    </source>
</evidence>
<evidence type="ECO:0000256" key="3">
    <source>
        <dbReference type="ARBA" id="ARBA00022737"/>
    </source>
</evidence>
<reference evidence="7 8" key="1">
    <citation type="journal article" date="2014" name="Nat. Commun.">
        <title>The rainbow trout genome provides novel insights into evolution after whole-genome duplication in vertebrates.</title>
        <authorList>
            <person name="Berthelot C."/>
            <person name="Brunet F."/>
            <person name="Chalopin D."/>
            <person name="Juanchich A."/>
            <person name="Bernard M."/>
            <person name="Noel B."/>
            <person name="Bento P."/>
            <person name="Da Silva C."/>
            <person name="Labadie K."/>
            <person name="Alberti A."/>
            <person name="Aury J.M."/>
            <person name="Louis A."/>
            <person name="Dehais P."/>
            <person name="Bardou P."/>
            <person name="Montfort J."/>
            <person name="Klopp C."/>
            <person name="Cabau C."/>
            <person name="Gaspin C."/>
            <person name="Thorgaard G.H."/>
            <person name="Boussaha M."/>
            <person name="Quillet E."/>
            <person name="Guyomard R."/>
            <person name="Galiana D."/>
            <person name="Bobe J."/>
            <person name="Volff J.N."/>
            <person name="Genet C."/>
            <person name="Wincker P."/>
            <person name="Jaillon O."/>
            <person name="Roest Crollius H."/>
            <person name="Guiguen Y."/>
        </authorList>
    </citation>
    <scope>NUCLEOTIDE SEQUENCE [LARGE SCALE GENOMIC DNA]</scope>
</reference>
<dbReference type="Proteomes" id="UP000193380">
    <property type="component" value="Chromosome 19"/>
</dbReference>
<keyword evidence="2" id="KW-0597">Phosphoprotein</keyword>
<evidence type="ECO:0000313" key="7">
    <source>
        <dbReference type="EMBL" id="CDQ56155.1"/>
    </source>
</evidence>
<feature type="compositionally biased region" description="Basic and acidic residues" evidence="6">
    <location>
        <begin position="127"/>
        <end position="138"/>
    </location>
</feature>
<gene>
    <name evidence="7" type="ORF">GSONMT00076666001</name>
</gene>
<dbReference type="PANTHER" id="PTHR14514:SF4">
    <property type="entry name" value="NESPRIN-2"/>
    <property type="match status" value="1"/>
</dbReference>
<dbReference type="EMBL" id="FR904260">
    <property type="protein sequence ID" value="CDQ56155.1"/>
    <property type="molecule type" value="Genomic_DNA"/>
</dbReference>
<evidence type="ECO:0000256" key="2">
    <source>
        <dbReference type="ARBA" id="ARBA00022553"/>
    </source>
</evidence>
<name>A0A060VUW7_ONCMY</name>
<protein>
    <submittedName>
        <fullName evidence="7">Uncharacterized protein</fullName>
    </submittedName>
</protein>
<organism evidence="7 8">
    <name type="scientific">Oncorhynchus mykiss</name>
    <name type="common">Rainbow trout</name>
    <name type="synonym">Salmo gairdneri</name>
    <dbReference type="NCBI Taxonomy" id="8022"/>
    <lineage>
        <taxon>Eukaryota</taxon>
        <taxon>Metazoa</taxon>
        <taxon>Chordata</taxon>
        <taxon>Craniata</taxon>
        <taxon>Vertebrata</taxon>
        <taxon>Euteleostomi</taxon>
        <taxon>Actinopterygii</taxon>
        <taxon>Neopterygii</taxon>
        <taxon>Teleostei</taxon>
        <taxon>Protacanthopterygii</taxon>
        <taxon>Salmoniformes</taxon>
        <taxon>Salmonidae</taxon>
        <taxon>Salmoninae</taxon>
        <taxon>Oncorhynchus</taxon>
    </lineage>
</organism>
<proteinExistence type="predicted"/>
<accession>A0A060VUW7</accession>
<evidence type="ECO:0000256" key="6">
    <source>
        <dbReference type="SAM" id="MobiDB-lite"/>
    </source>
</evidence>
<keyword evidence="4" id="KW-0472">Membrane</keyword>
<comment type="subcellular location">
    <subcellularLocation>
        <location evidence="1">Endomembrane system</location>
    </subcellularLocation>
</comment>
<feature type="compositionally biased region" description="Basic and acidic residues" evidence="6">
    <location>
        <begin position="145"/>
        <end position="156"/>
    </location>
</feature>
<dbReference type="AlphaFoldDB" id="A0A060VUW7"/>
<feature type="region of interest" description="Disordered" evidence="6">
    <location>
        <begin position="104"/>
        <end position="156"/>
    </location>
</feature>
<dbReference type="STRING" id="8022.A0A060VUW7"/>
<sequence>MLTILPYVCVCYQAVLSSRPEGDSKLQDLRRQGQSLCEHQDLEESRRREVQQTVRDMEEEWRRVLQAAKEALDRAEVLEKELRAFETWKEGTWVWVKDQKQQLHSQSSQTKTEERLHTAQAVLSSRSEGDSKLQDLRRQGQSLCEHQDLEENSRREVQQTVRDMEEEWRRVLQTAEEILTKAEMQSAIEGQLRDLETQKENSRAWIKGQHQHLLSLGSQAKTENRMQTAQAVLSSRPEGDSKLQDLRRRGQSLCEHQDLEESRRREVQQTVRDMEEEWGEVLKAAKEVVDKAEVQSVIEREMIEYVTQKGSIQAWVRDHKQRLHSLGSQSQTDDRINVAQVSL</sequence>
<feature type="coiled-coil region" evidence="5">
    <location>
        <begin position="40"/>
        <end position="78"/>
    </location>
</feature>
<keyword evidence="3" id="KW-0677">Repeat</keyword>
<evidence type="ECO:0000256" key="5">
    <source>
        <dbReference type="SAM" id="Coils"/>
    </source>
</evidence>
<evidence type="ECO:0000313" key="8">
    <source>
        <dbReference type="Proteomes" id="UP000193380"/>
    </source>
</evidence>
<evidence type="ECO:0000256" key="4">
    <source>
        <dbReference type="ARBA" id="ARBA00023136"/>
    </source>
</evidence>